<dbReference type="PANTHER" id="PTHR22777:SF16">
    <property type="entry name" value="POLYAMINE EXPORT PROTEIN"/>
    <property type="match status" value="1"/>
</dbReference>
<dbReference type="InterPro" id="IPR005170">
    <property type="entry name" value="Transptr-assoc_dom"/>
</dbReference>
<feature type="domain" description="CBS" evidence="13">
    <location>
        <begin position="286"/>
        <end position="343"/>
    </location>
</feature>
<dbReference type="PANTHER" id="PTHR22777">
    <property type="entry name" value="HEMOLYSIN-RELATED"/>
    <property type="match status" value="1"/>
</dbReference>
<comment type="subcellular location">
    <subcellularLocation>
        <location evidence="1">Cell inner membrane</location>
        <topology evidence="1">Multi-pass membrane protein</topology>
    </subcellularLocation>
</comment>
<dbReference type="Proteomes" id="UP000462362">
    <property type="component" value="Unassembled WGS sequence"/>
</dbReference>
<dbReference type="GO" id="GO:0050660">
    <property type="term" value="F:flavin adenine dinucleotide binding"/>
    <property type="evidence" value="ECO:0007669"/>
    <property type="project" value="InterPro"/>
</dbReference>
<evidence type="ECO:0000256" key="5">
    <source>
        <dbReference type="ARBA" id="ARBA00022692"/>
    </source>
</evidence>
<comment type="function">
    <text evidence="10">Involved in cadaverine and putrescine tolerance in stationary phase. May facilitate the efflux of both cadaverine and putrescine from the cytoplasm, reducing potentially toxic levels under certain stress conditions.</text>
</comment>
<dbReference type="Pfam" id="PF01595">
    <property type="entry name" value="CNNM"/>
    <property type="match status" value="1"/>
</dbReference>
<dbReference type="SUPFAM" id="SSF56176">
    <property type="entry name" value="FAD-binding/transporter-associated domain-like"/>
    <property type="match status" value="1"/>
</dbReference>
<evidence type="ECO:0000256" key="10">
    <source>
        <dbReference type="ARBA" id="ARBA00037177"/>
    </source>
</evidence>
<protein>
    <recommendedName>
        <fullName evidence="12">Polyamine export protein</fullName>
    </recommendedName>
</protein>
<comment type="similarity">
    <text evidence="11">Belongs to the UPF0053 family. PaeA subfamily.</text>
</comment>
<keyword evidence="2" id="KW-0813">Transport</keyword>
<dbReference type="InterPro" id="IPR002550">
    <property type="entry name" value="CNNM"/>
</dbReference>
<dbReference type="CDD" id="cd04590">
    <property type="entry name" value="CBS_pair_CorC_HlyC_assoc"/>
    <property type="match status" value="1"/>
</dbReference>
<dbReference type="PROSITE" id="PS51371">
    <property type="entry name" value="CBS"/>
    <property type="match status" value="1"/>
</dbReference>
<dbReference type="PROSITE" id="PS51846">
    <property type="entry name" value="CNNM"/>
    <property type="match status" value="1"/>
</dbReference>
<sequence>MEMDLTTRIIAIVVLILFSGYFSMAEISLAASPKVKLHQALDAGDKRAQKVLDLQVKPGPFFSVIQIGLNAIAILGGIIGETLFSPFFEELFLYFCSPELASSLGFFCSFFTITMVFVLFADLIPKRIGLNKPVSLALMLIGSMMFLIWLFKPFVWLLTEMSNGILKLMGLPTKNETTITSEDILATVGAGTEAGLLDSSEQEAIENVMSLEDRLVTSAMTPRDSVTYFKISDTFEKIRPLIESNPHSKYLVCDSTIDRVLGYVDSKNLLCKALENDKFSLKEKGLVKTIPMIPDSLSLSEALDTFKKQGRDFAAVVNEYALTVGIITLGDVMSTVMGSLVQTEENSYIVQRDDGTWLLDGSTPIEDVERTFEIEKMPEEETYETIAGFMMYMLRKIPKLTDKVEYSGYRFEVIDMEMNRIDQILVTKLPITKEDPD</sequence>
<evidence type="ECO:0000259" key="14">
    <source>
        <dbReference type="PROSITE" id="PS51846"/>
    </source>
</evidence>
<proteinExistence type="inferred from homology"/>
<evidence type="ECO:0000313" key="15">
    <source>
        <dbReference type="EMBL" id="MTU43599.1"/>
    </source>
</evidence>
<keyword evidence="8" id="KW-0129">CBS domain</keyword>
<dbReference type="InterPro" id="IPR036318">
    <property type="entry name" value="FAD-bd_PCMH-like_sf"/>
</dbReference>
<feature type="domain" description="CNNM transmembrane" evidence="14">
    <location>
        <begin position="1"/>
        <end position="201"/>
    </location>
</feature>
<name>A0A6I3S2F8_9BURK</name>
<dbReference type="InterPro" id="IPR044751">
    <property type="entry name" value="Ion_transp-like_CBS"/>
</dbReference>
<evidence type="ECO:0000256" key="11">
    <source>
        <dbReference type="ARBA" id="ARBA00038280"/>
    </source>
</evidence>
<dbReference type="InterPro" id="IPR000644">
    <property type="entry name" value="CBS_dom"/>
</dbReference>
<gene>
    <name evidence="15" type="ORF">GMD42_08170</name>
</gene>
<dbReference type="Pfam" id="PF03471">
    <property type="entry name" value="CorC_HlyC"/>
    <property type="match status" value="1"/>
</dbReference>
<evidence type="ECO:0000256" key="8">
    <source>
        <dbReference type="ARBA" id="ARBA00023122"/>
    </source>
</evidence>
<evidence type="ECO:0000256" key="2">
    <source>
        <dbReference type="ARBA" id="ARBA00022448"/>
    </source>
</evidence>
<dbReference type="SUPFAM" id="SSF54631">
    <property type="entry name" value="CBS-domain pair"/>
    <property type="match status" value="1"/>
</dbReference>
<evidence type="ECO:0000313" key="16">
    <source>
        <dbReference type="Proteomes" id="UP000462362"/>
    </source>
</evidence>
<dbReference type="GO" id="GO:0005886">
    <property type="term" value="C:plasma membrane"/>
    <property type="evidence" value="ECO:0007669"/>
    <property type="project" value="UniProtKB-SubCell"/>
</dbReference>
<reference evidence="15 16" key="1">
    <citation type="journal article" date="2019" name="Nat. Med.">
        <title>A library of human gut bacterial isolates paired with longitudinal multiomics data enables mechanistic microbiome research.</title>
        <authorList>
            <person name="Poyet M."/>
            <person name="Groussin M."/>
            <person name="Gibbons S.M."/>
            <person name="Avila-Pacheco J."/>
            <person name="Jiang X."/>
            <person name="Kearney S.M."/>
            <person name="Perrotta A.R."/>
            <person name="Berdy B."/>
            <person name="Zhao S."/>
            <person name="Lieberman T.D."/>
            <person name="Swanson P.K."/>
            <person name="Smith M."/>
            <person name="Roesemann S."/>
            <person name="Alexander J.E."/>
            <person name="Rich S.A."/>
            <person name="Livny J."/>
            <person name="Vlamakis H."/>
            <person name="Clish C."/>
            <person name="Bullock K."/>
            <person name="Deik A."/>
            <person name="Scott J."/>
            <person name="Pierce K.A."/>
            <person name="Xavier R.J."/>
            <person name="Alm E.J."/>
        </authorList>
    </citation>
    <scope>NUCLEOTIDE SEQUENCE [LARGE SCALE GENOMIC DNA]</scope>
    <source>
        <strain evidence="15 16">BIOML-A2</strain>
    </source>
</reference>
<dbReference type="AlphaFoldDB" id="A0A6I3S2F8"/>
<dbReference type="Pfam" id="PF00571">
    <property type="entry name" value="CBS"/>
    <property type="match status" value="1"/>
</dbReference>
<keyword evidence="3" id="KW-1003">Cell membrane</keyword>
<accession>A0A6I3S2F8</accession>
<dbReference type="SMART" id="SM01091">
    <property type="entry name" value="CorC_HlyC"/>
    <property type="match status" value="1"/>
</dbReference>
<evidence type="ECO:0000256" key="3">
    <source>
        <dbReference type="ARBA" id="ARBA00022475"/>
    </source>
</evidence>
<evidence type="ECO:0000256" key="1">
    <source>
        <dbReference type="ARBA" id="ARBA00004429"/>
    </source>
</evidence>
<comment type="caution">
    <text evidence="15">The sequence shown here is derived from an EMBL/GenBank/DDBJ whole genome shotgun (WGS) entry which is preliminary data.</text>
</comment>
<keyword evidence="7" id="KW-1133">Transmembrane helix</keyword>
<evidence type="ECO:0000256" key="12">
    <source>
        <dbReference type="ARBA" id="ARBA00039818"/>
    </source>
</evidence>
<dbReference type="InterPro" id="IPR016169">
    <property type="entry name" value="FAD-bd_PCMH_sub2"/>
</dbReference>
<organism evidence="15 16">
    <name type="scientific">Parasutterella excrementihominis</name>
    <dbReference type="NCBI Taxonomy" id="487175"/>
    <lineage>
        <taxon>Bacteria</taxon>
        <taxon>Pseudomonadati</taxon>
        <taxon>Pseudomonadota</taxon>
        <taxon>Betaproteobacteria</taxon>
        <taxon>Burkholderiales</taxon>
        <taxon>Sutterellaceae</taxon>
        <taxon>Parasutterella</taxon>
    </lineage>
</organism>
<evidence type="ECO:0000256" key="4">
    <source>
        <dbReference type="ARBA" id="ARBA00022519"/>
    </source>
</evidence>
<dbReference type="Gene3D" id="3.10.580.10">
    <property type="entry name" value="CBS-domain"/>
    <property type="match status" value="1"/>
</dbReference>
<keyword evidence="9" id="KW-0472">Membrane</keyword>
<evidence type="ECO:0000256" key="6">
    <source>
        <dbReference type="ARBA" id="ARBA00022737"/>
    </source>
</evidence>
<evidence type="ECO:0000256" key="7">
    <source>
        <dbReference type="ARBA" id="ARBA00022989"/>
    </source>
</evidence>
<keyword evidence="4" id="KW-0997">Cell inner membrane</keyword>
<keyword evidence="6" id="KW-0677">Repeat</keyword>
<keyword evidence="5" id="KW-0812">Transmembrane</keyword>
<dbReference type="Gene3D" id="3.30.465.10">
    <property type="match status" value="1"/>
</dbReference>
<dbReference type="InterPro" id="IPR046342">
    <property type="entry name" value="CBS_dom_sf"/>
</dbReference>
<evidence type="ECO:0000256" key="9">
    <source>
        <dbReference type="ARBA" id="ARBA00023136"/>
    </source>
</evidence>
<evidence type="ECO:0000259" key="13">
    <source>
        <dbReference type="PROSITE" id="PS51371"/>
    </source>
</evidence>
<dbReference type="EMBL" id="WNCL01000023">
    <property type="protein sequence ID" value="MTU43599.1"/>
    <property type="molecule type" value="Genomic_DNA"/>
</dbReference>